<sequence length="122" mass="14278">MYEFSIDIHMSWYVYPSDLNAFEVRNGFHSYEVNLEGTFISTWLGKDKFLAPYESNILPVNGSNMWESTPYTKPLPPIVRRMLGRPCMKIKRHVSEHQDRFSQVSSKGRIVQCQDCMQMGHN</sequence>
<gene>
    <name evidence="1" type="ORF">LSAT_V11C700368950</name>
</gene>
<organism evidence="1 2">
    <name type="scientific">Lactuca sativa</name>
    <name type="common">Garden lettuce</name>
    <dbReference type="NCBI Taxonomy" id="4236"/>
    <lineage>
        <taxon>Eukaryota</taxon>
        <taxon>Viridiplantae</taxon>
        <taxon>Streptophyta</taxon>
        <taxon>Embryophyta</taxon>
        <taxon>Tracheophyta</taxon>
        <taxon>Spermatophyta</taxon>
        <taxon>Magnoliopsida</taxon>
        <taxon>eudicotyledons</taxon>
        <taxon>Gunneridae</taxon>
        <taxon>Pentapetalae</taxon>
        <taxon>asterids</taxon>
        <taxon>campanulids</taxon>
        <taxon>Asterales</taxon>
        <taxon>Asteraceae</taxon>
        <taxon>Cichorioideae</taxon>
        <taxon>Cichorieae</taxon>
        <taxon>Lactucinae</taxon>
        <taxon>Lactuca</taxon>
    </lineage>
</organism>
<reference evidence="1 2" key="1">
    <citation type="journal article" date="2017" name="Nat. Commun.">
        <title>Genome assembly with in vitro proximity ligation data and whole-genome triplication in lettuce.</title>
        <authorList>
            <person name="Reyes-Chin-Wo S."/>
            <person name="Wang Z."/>
            <person name="Yang X."/>
            <person name="Kozik A."/>
            <person name="Arikit S."/>
            <person name="Song C."/>
            <person name="Xia L."/>
            <person name="Froenicke L."/>
            <person name="Lavelle D.O."/>
            <person name="Truco M.J."/>
            <person name="Xia R."/>
            <person name="Zhu S."/>
            <person name="Xu C."/>
            <person name="Xu H."/>
            <person name="Xu X."/>
            <person name="Cox K."/>
            <person name="Korf I."/>
            <person name="Meyers B.C."/>
            <person name="Michelmore R.W."/>
        </authorList>
    </citation>
    <scope>NUCLEOTIDE SEQUENCE [LARGE SCALE GENOMIC DNA]</scope>
    <source>
        <strain evidence="2">cv. Salinas</strain>
        <tissue evidence="1">Seedlings</tissue>
    </source>
</reference>
<accession>A0A9R1V3Z7</accession>
<proteinExistence type="predicted"/>
<evidence type="ECO:0000313" key="2">
    <source>
        <dbReference type="Proteomes" id="UP000235145"/>
    </source>
</evidence>
<comment type="caution">
    <text evidence="1">The sequence shown here is derived from an EMBL/GenBank/DDBJ whole genome shotgun (WGS) entry which is preliminary data.</text>
</comment>
<evidence type="ECO:0000313" key="1">
    <source>
        <dbReference type="EMBL" id="KAJ0198102.1"/>
    </source>
</evidence>
<dbReference type="AlphaFoldDB" id="A0A9R1V3Z7"/>
<dbReference type="EMBL" id="NBSK02000007">
    <property type="protein sequence ID" value="KAJ0198102.1"/>
    <property type="molecule type" value="Genomic_DNA"/>
</dbReference>
<keyword evidence="2" id="KW-1185">Reference proteome</keyword>
<name>A0A9R1V3Z7_LACSA</name>
<protein>
    <submittedName>
        <fullName evidence="1">Uncharacterized protein</fullName>
    </submittedName>
</protein>
<dbReference type="Proteomes" id="UP000235145">
    <property type="component" value="Unassembled WGS sequence"/>
</dbReference>